<evidence type="ECO:0000313" key="2">
    <source>
        <dbReference type="EMBL" id="MBF8192168.1"/>
    </source>
</evidence>
<gene>
    <name evidence="2" type="ORF">ITP53_42125</name>
</gene>
<keyword evidence="1" id="KW-0812">Transmembrane</keyword>
<protein>
    <submittedName>
        <fullName evidence="2">Uncharacterized protein</fullName>
    </submittedName>
</protein>
<reference evidence="2" key="1">
    <citation type="submission" date="2020-11" db="EMBL/GenBank/DDBJ databases">
        <title>Whole-genome analyses of Nonomuraea sp. K274.</title>
        <authorList>
            <person name="Veyisoglu A."/>
        </authorList>
    </citation>
    <scope>NUCLEOTIDE SEQUENCE</scope>
    <source>
        <strain evidence="2">K274</strain>
    </source>
</reference>
<dbReference type="EMBL" id="JADOGI010000196">
    <property type="protein sequence ID" value="MBF8192168.1"/>
    <property type="molecule type" value="Genomic_DNA"/>
</dbReference>
<evidence type="ECO:0000256" key="1">
    <source>
        <dbReference type="SAM" id="Phobius"/>
    </source>
</evidence>
<keyword evidence="3" id="KW-1185">Reference proteome</keyword>
<evidence type="ECO:0000313" key="3">
    <source>
        <dbReference type="Proteomes" id="UP000605361"/>
    </source>
</evidence>
<sequence length="115" mass="13152">MISAIAITVDPCRSAEILQEALRRDGINADVHDGYGLALVSVWVGLVVWCDGARFWWRTGWNSERRRVIYAWHPASDPFRAARRIALRYAEIRAQQRAFDVRQSGHHESPPAEPQ</sequence>
<accession>A0A931AKF1</accession>
<feature type="transmembrane region" description="Helical" evidence="1">
    <location>
        <begin position="38"/>
        <end position="57"/>
    </location>
</feature>
<dbReference type="AlphaFoldDB" id="A0A931AKF1"/>
<comment type="caution">
    <text evidence="2">The sequence shown here is derived from an EMBL/GenBank/DDBJ whole genome shotgun (WGS) entry which is preliminary data.</text>
</comment>
<proteinExistence type="predicted"/>
<name>A0A931AKF1_9ACTN</name>
<keyword evidence="1" id="KW-1133">Transmembrane helix</keyword>
<organism evidence="2 3">
    <name type="scientific">Nonomuraea cypriaca</name>
    <dbReference type="NCBI Taxonomy" id="1187855"/>
    <lineage>
        <taxon>Bacteria</taxon>
        <taxon>Bacillati</taxon>
        <taxon>Actinomycetota</taxon>
        <taxon>Actinomycetes</taxon>
        <taxon>Streptosporangiales</taxon>
        <taxon>Streptosporangiaceae</taxon>
        <taxon>Nonomuraea</taxon>
    </lineage>
</organism>
<keyword evidence="1" id="KW-0472">Membrane</keyword>
<dbReference type="Proteomes" id="UP000605361">
    <property type="component" value="Unassembled WGS sequence"/>
</dbReference>
<dbReference type="RefSeq" id="WP_195901073.1">
    <property type="nucleotide sequence ID" value="NZ_JADOGI010000196.1"/>
</dbReference>